<dbReference type="EMBL" id="UINC01091047">
    <property type="protein sequence ID" value="SVC43507.1"/>
    <property type="molecule type" value="Genomic_DNA"/>
</dbReference>
<dbReference type="AlphaFoldDB" id="A0A382M738"/>
<name>A0A382M738_9ZZZZ</name>
<feature type="non-terminal residue" evidence="1">
    <location>
        <position position="1"/>
    </location>
</feature>
<organism evidence="1">
    <name type="scientific">marine metagenome</name>
    <dbReference type="NCBI Taxonomy" id="408172"/>
    <lineage>
        <taxon>unclassified sequences</taxon>
        <taxon>metagenomes</taxon>
        <taxon>ecological metagenomes</taxon>
    </lineage>
</organism>
<accession>A0A382M738</accession>
<sequence>EFGQYLSIRPMYDGDRSHLMLNYFADHYGVSLMYIWLEKAGISTSVQF</sequence>
<gene>
    <name evidence="1" type="ORF">METZ01_LOCUS296361</name>
</gene>
<proteinExistence type="predicted"/>
<reference evidence="1" key="1">
    <citation type="submission" date="2018-05" db="EMBL/GenBank/DDBJ databases">
        <authorList>
            <person name="Lanie J.A."/>
            <person name="Ng W.-L."/>
            <person name="Kazmierczak K.M."/>
            <person name="Andrzejewski T.M."/>
            <person name="Davidsen T.M."/>
            <person name="Wayne K.J."/>
            <person name="Tettelin H."/>
            <person name="Glass J.I."/>
            <person name="Rusch D."/>
            <person name="Podicherti R."/>
            <person name="Tsui H.-C.T."/>
            <person name="Winkler M.E."/>
        </authorList>
    </citation>
    <scope>NUCLEOTIDE SEQUENCE</scope>
</reference>
<protein>
    <submittedName>
        <fullName evidence="1">Uncharacterized protein</fullName>
    </submittedName>
</protein>
<evidence type="ECO:0000313" key="1">
    <source>
        <dbReference type="EMBL" id="SVC43507.1"/>
    </source>
</evidence>